<dbReference type="PANTHER" id="PTHR38471">
    <property type="entry name" value="FOUR HELIX BUNDLE PROTEIN"/>
    <property type="match status" value="1"/>
</dbReference>
<dbReference type="EMBL" id="MGFU01000058">
    <property type="protein sequence ID" value="OGM11541.1"/>
    <property type="molecule type" value="Genomic_DNA"/>
</dbReference>
<comment type="caution">
    <text evidence="1">The sequence shown here is derived from an EMBL/GenBank/DDBJ whole genome shotgun (WGS) entry which is preliminary data.</text>
</comment>
<dbReference type="PANTHER" id="PTHR38471:SF2">
    <property type="entry name" value="FOUR HELIX BUNDLE PROTEIN"/>
    <property type="match status" value="1"/>
</dbReference>
<protein>
    <recommendedName>
        <fullName evidence="3">Four helix bundle protein</fullName>
    </recommendedName>
</protein>
<feature type="non-terminal residue" evidence="1">
    <location>
        <position position="1"/>
    </location>
</feature>
<dbReference type="Pfam" id="PF05635">
    <property type="entry name" value="23S_rRNA_IVP"/>
    <property type="match status" value="1"/>
</dbReference>
<dbReference type="InterPro" id="IPR012657">
    <property type="entry name" value="23S_rRNA-intervening_sequence"/>
</dbReference>
<organism evidence="1 2">
    <name type="scientific">Candidatus Woesebacteria bacterium RBG_16_39_8b</name>
    <dbReference type="NCBI Taxonomy" id="1802482"/>
    <lineage>
        <taxon>Bacteria</taxon>
        <taxon>Candidatus Woeseibacteriota</taxon>
    </lineage>
</organism>
<accession>A0A1F7X947</accession>
<dbReference type="InterPro" id="IPR036583">
    <property type="entry name" value="23S_rRNA_IVS_sf"/>
</dbReference>
<dbReference type="NCBIfam" id="TIGR02436">
    <property type="entry name" value="four helix bundle protein"/>
    <property type="match status" value="1"/>
</dbReference>
<dbReference type="Proteomes" id="UP000179013">
    <property type="component" value="Unassembled WGS sequence"/>
</dbReference>
<dbReference type="AlphaFoldDB" id="A0A1F7X947"/>
<dbReference type="Gene3D" id="1.20.1440.60">
    <property type="entry name" value="23S rRNA-intervening sequence"/>
    <property type="match status" value="1"/>
</dbReference>
<proteinExistence type="predicted"/>
<evidence type="ECO:0008006" key="3">
    <source>
        <dbReference type="Google" id="ProtNLM"/>
    </source>
</evidence>
<dbReference type="PIRSF" id="PIRSF035652">
    <property type="entry name" value="CHP02436"/>
    <property type="match status" value="1"/>
</dbReference>
<gene>
    <name evidence="1" type="ORF">A2V80_02160</name>
</gene>
<reference evidence="1 2" key="1">
    <citation type="journal article" date="2016" name="Nat. Commun.">
        <title>Thousands of microbial genomes shed light on interconnected biogeochemical processes in an aquifer system.</title>
        <authorList>
            <person name="Anantharaman K."/>
            <person name="Brown C.T."/>
            <person name="Hug L.A."/>
            <person name="Sharon I."/>
            <person name="Castelle C.J."/>
            <person name="Probst A.J."/>
            <person name="Thomas B.C."/>
            <person name="Singh A."/>
            <person name="Wilkins M.J."/>
            <person name="Karaoz U."/>
            <person name="Brodie E.L."/>
            <person name="Williams K.H."/>
            <person name="Hubbard S.S."/>
            <person name="Banfield J.F."/>
        </authorList>
    </citation>
    <scope>NUCLEOTIDE SEQUENCE [LARGE SCALE GENOMIC DNA]</scope>
</reference>
<name>A0A1F7X947_9BACT</name>
<evidence type="ECO:0000313" key="2">
    <source>
        <dbReference type="Proteomes" id="UP000179013"/>
    </source>
</evidence>
<sequence>RSYQFSLSIIYFITTFPNKRIYWIFTDQLLRAATSVGANIIEAKASSSKKDFIRYYQIALKSANETTYWLSLLRDSKLISNKTIESLIGESEEICKMLASSLLTLKGKTKF</sequence>
<dbReference type="SUPFAM" id="SSF158446">
    <property type="entry name" value="IVS-encoded protein-like"/>
    <property type="match status" value="1"/>
</dbReference>
<evidence type="ECO:0000313" key="1">
    <source>
        <dbReference type="EMBL" id="OGM11541.1"/>
    </source>
</evidence>